<dbReference type="InterPro" id="IPR005467">
    <property type="entry name" value="His_kinase_dom"/>
</dbReference>
<dbReference type="CDD" id="cd00130">
    <property type="entry name" value="PAS"/>
    <property type="match status" value="2"/>
</dbReference>
<dbReference type="InterPro" id="IPR003594">
    <property type="entry name" value="HATPase_dom"/>
</dbReference>
<evidence type="ECO:0000256" key="4">
    <source>
        <dbReference type="ARBA" id="ARBA00022679"/>
    </source>
</evidence>
<evidence type="ECO:0000256" key="9">
    <source>
        <dbReference type="ARBA" id="ARBA00064003"/>
    </source>
</evidence>
<keyword evidence="3 11" id="KW-0597">Phosphoprotein</keyword>
<dbReference type="InterPro" id="IPR013655">
    <property type="entry name" value="PAS_fold_3"/>
</dbReference>
<comment type="catalytic activity">
    <reaction evidence="1">
        <text>ATP + protein L-histidine = ADP + protein N-phospho-L-histidine.</text>
        <dbReference type="EC" id="2.7.13.3"/>
    </reaction>
</comment>
<dbReference type="RefSeq" id="WP_194450488.1">
    <property type="nucleotide sequence ID" value="NZ_CP063849.1"/>
</dbReference>
<keyword evidence="6" id="KW-0418">Kinase</keyword>
<dbReference type="InterPro" id="IPR000700">
    <property type="entry name" value="PAS-assoc_C"/>
</dbReference>
<dbReference type="CDD" id="cd17546">
    <property type="entry name" value="REC_hyHK_CKI1_RcsC-like"/>
    <property type="match status" value="1"/>
</dbReference>
<dbReference type="InterPro" id="IPR001610">
    <property type="entry name" value="PAC"/>
</dbReference>
<dbReference type="PRINTS" id="PR00344">
    <property type="entry name" value="BCTRLSENSOR"/>
</dbReference>
<evidence type="ECO:0000313" key="17">
    <source>
        <dbReference type="Proteomes" id="UP000593892"/>
    </source>
</evidence>
<dbReference type="GO" id="GO:0005524">
    <property type="term" value="F:ATP binding"/>
    <property type="evidence" value="ECO:0007669"/>
    <property type="project" value="UniProtKB-KW"/>
</dbReference>
<dbReference type="SMART" id="SM00448">
    <property type="entry name" value="REC"/>
    <property type="match status" value="2"/>
</dbReference>
<protein>
    <recommendedName>
        <fullName evidence="10">Sensory/regulatory protein RpfC</fullName>
        <ecNumber evidence="2">2.7.13.3</ecNumber>
    </recommendedName>
</protein>
<feature type="modified residue" description="4-aspartylphosphate" evidence="11">
    <location>
        <position position="711"/>
    </location>
</feature>
<dbReference type="InterPro" id="IPR004358">
    <property type="entry name" value="Sig_transdc_His_kin-like_C"/>
</dbReference>
<dbReference type="SMART" id="SM00086">
    <property type="entry name" value="PAC"/>
    <property type="match status" value="3"/>
</dbReference>
<evidence type="ECO:0000259" key="12">
    <source>
        <dbReference type="PROSITE" id="PS50109"/>
    </source>
</evidence>
<dbReference type="CDD" id="cd00082">
    <property type="entry name" value="HisKA"/>
    <property type="match status" value="1"/>
</dbReference>
<keyword evidence="8" id="KW-0902">Two-component regulatory system</keyword>
<evidence type="ECO:0000259" key="13">
    <source>
        <dbReference type="PROSITE" id="PS50110"/>
    </source>
</evidence>
<dbReference type="PROSITE" id="PS50112">
    <property type="entry name" value="PAS"/>
    <property type="match status" value="1"/>
</dbReference>
<dbReference type="PROSITE" id="PS50110">
    <property type="entry name" value="RESPONSE_REGULATORY"/>
    <property type="match status" value="2"/>
</dbReference>
<name>A0A7S7SM85_PALFE</name>
<evidence type="ECO:0000256" key="6">
    <source>
        <dbReference type="ARBA" id="ARBA00022777"/>
    </source>
</evidence>
<accession>A0A7S7SM85</accession>
<evidence type="ECO:0000259" key="14">
    <source>
        <dbReference type="PROSITE" id="PS50112"/>
    </source>
</evidence>
<dbReference type="SUPFAM" id="SSF55874">
    <property type="entry name" value="ATPase domain of HSP90 chaperone/DNA topoisomerase II/histidine kinase"/>
    <property type="match status" value="1"/>
</dbReference>
<gene>
    <name evidence="16" type="ORF">IRI77_02365</name>
</gene>
<dbReference type="InterPro" id="IPR036890">
    <property type="entry name" value="HATPase_C_sf"/>
</dbReference>
<dbReference type="PANTHER" id="PTHR45339:SF1">
    <property type="entry name" value="HYBRID SIGNAL TRANSDUCTION HISTIDINE KINASE J"/>
    <property type="match status" value="1"/>
</dbReference>
<dbReference type="PANTHER" id="PTHR45339">
    <property type="entry name" value="HYBRID SIGNAL TRANSDUCTION HISTIDINE KINASE J"/>
    <property type="match status" value="1"/>
</dbReference>
<keyword evidence="17" id="KW-1185">Reference proteome</keyword>
<feature type="domain" description="Response regulatory" evidence="13">
    <location>
        <begin position="803"/>
        <end position="921"/>
    </location>
</feature>
<evidence type="ECO:0000256" key="1">
    <source>
        <dbReference type="ARBA" id="ARBA00000085"/>
    </source>
</evidence>
<dbReference type="PROSITE" id="PS50109">
    <property type="entry name" value="HIS_KIN"/>
    <property type="match status" value="1"/>
</dbReference>
<dbReference type="InterPro" id="IPR003661">
    <property type="entry name" value="HisK_dim/P_dom"/>
</dbReference>
<evidence type="ECO:0000256" key="11">
    <source>
        <dbReference type="PROSITE-ProRule" id="PRU00169"/>
    </source>
</evidence>
<feature type="domain" description="Response regulatory" evidence="13">
    <location>
        <begin position="657"/>
        <end position="778"/>
    </location>
</feature>
<dbReference type="Gene3D" id="3.30.450.20">
    <property type="entry name" value="PAS domain"/>
    <property type="match status" value="3"/>
</dbReference>
<evidence type="ECO:0000256" key="10">
    <source>
        <dbReference type="ARBA" id="ARBA00068150"/>
    </source>
</evidence>
<dbReference type="InterPro" id="IPR000014">
    <property type="entry name" value="PAS"/>
</dbReference>
<dbReference type="Pfam" id="PF08447">
    <property type="entry name" value="PAS_3"/>
    <property type="match status" value="2"/>
</dbReference>
<dbReference type="GO" id="GO:0000155">
    <property type="term" value="F:phosphorelay sensor kinase activity"/>
    <property type="evidence" value="ECO:0007669"/>
    <property type="project" value="InterPro"/>
</dbReference>
<keyword evidence="4" id="KW-0808">Transferase</keyword>
<keyword evidence="5" id="KW-0547">Nucleotide-binding</keyword>
<dbReference type="SUPFAM" id="SSF47384">
    <property type="entry name" value="Homodimeric domain of signal transducing histidine kinase"/>
    <property type="match status" value="1"/>
</dbReference>
<comment type="subunit">
    <text evidence="9">At low DSF concentrations, interacts with RpfF.</text>
</comment>
<dbReference type="Gene3D" id="1.10.287.130">
    <property type="match status" value="1"/>
</dbReference>
<evidence type="ECO:0000259" key="15">
    <source>
        <dbReference type="PROSITE" id="PS50113"/>
    </source>
</evidence>
<sequence length="939" mass="102610">MHDADLSLNEQLLPGRAQDEAWSLQLRQLGNANAAWLQESIEAAAVGFALITLDTTRFIRTNRFMSTLSGYSSEELVSLSPCDLIHPGDAAAASGQHQRLISGEISEFTTERRWVRKDGGVIWIYAKISMAVNADGAPEYFILVAEDITRLKLLREELLANREQLRLIQAATGVATWEIDLGREEMCSSPEMIRISGLPAPRTPRAEALSTVHPDDRAILDETFSLAIESGQNVVLEYRVILPKQGIRWLSTHCHVLPNPAGGPPRVMGVSLDITERKEAELRLERSEKRLRRLIDRLPAGAIHFEAGALQLNRAAQRMLGRTPEDLEAVAQAFAQAEDLAPIDELAPGEQPRSVATILRPDGTQRVIEFSGYSDEDIQVWLLHDITALRQVQEELEKAKEASEAASRAKSEFLANMSHEIRTPMNGVIGMTELLYSSELQPEQREYVRIVKRSADSLLTLINDILDFSKIEAGKLDLDSVDFALSETIHDALQPLALRADEKGLELLCQMAPGVPEYVQGDPTRLRQLLTNLVGNAIKFTPAGEVQVSVAVEASQAGSWDLHFRVKDTGIGVPLDKQQAIFSAFSQADASTTRKYGGTGLGLSICARLVQMMQGRLWVESEPGSGSTFHFTARYLHPSDTACNSTTMNPACLRGKRILVVDDNATNRQILSETLAGWGMLPELASSVEEGVAILQPAEPHPLPLSLVLTDCHMPVQDGFALLEHIRSSPALVHLPVIMLTSGYQQRDRKRGPSSGLAALLTKPVPNHALLDALLGAVCELQMRAAAANPGRVQTLAPARRLKILLAEDNAINQRVGTALLGRLGHTVEVVEDGLQAVARVHAGDLDVIFMDIEMPEMDGWAASKAIRQWENGNGRRIPIVAMTAHAMSGYRELCLAAGMDSYVSKPVSLEALARALEEVVPRVARPAANVPTAPSESE</sequence>
<dbReference type="Gene3D" id="2.10.70.100">
    <property type="match status" value="1"/>
</dbReference>
<feature type="modified residue" description="4-aspartylphosphate" evidence="11">
    <location>
        <position position="852"/>
    </location>
</feature>
<dbReference type="Gene3D" id="3.40.50.2300">
    <property type="match status" value="2"/>
</dbReference>
<keyword evidence="7" id="KW-0067">ATP-binding</keyword>
<dbReference type="Pfam" id="PF00512">
    <property type="entry name" value="HisKA"/>
    <property type="match status" value="1"/>
</dbReference>
<reference evidence="16 17" key="1">
    <citation type="submission" date="2020-10" db="EMBL/GenBank/DDBJ databases">
        <title>Complete genome sequence of Paludibaculum fermentans P105T, a facultatively anaerobic acidobacterium capable of dissimilatory Fe(III) reduction.</title>
        <authorList>
            <person name="Dedysh S.N."/>
            <person name="Beletsky A.V."/>
            <person name="Kulichevskaya I.S."/>
            <person name="Mardanov A.V."/>
            <person name="Ravin N.V."/>
        </authorList>
    </citation>
    <scope>NUCLEOTIDE SEQUENCE [LARGE SCALE GENOMIC DNA]</scope>
    <source>
        <strain evidence="16 17">P105</strain>
    </source>
</reference>
<evidence type="ECO:0000256" key="3">
    <source>
        <dbReference type="ARBA" id="ARBA00022553"/>
    </source>
</evidence>
<dbReference type="Pfam" id="PF00072">
    <property type="entry name" value="Response_reg"/>
    <property type="match status" value="2"/>
</dbReference>
<feature type="domain" description="Histidine kinase" evidence="12">
    <location>
        <begin position="416"/>
        <end position="637"/>
    </location>
</feature>
<dbReference type="PROSITE" id="PS50113">
    <property type="entry name" value="PAC"/>
    <property type="match status" value="2"/>
</dbReference>
<dbReference type="SMART" id="SM00388">
    <property type="entry name" value="HisKA"/>
    <property type="match status" value="1"/>
</dbReference>
<dbReference type="EMBL" id="CP063849">
    <property type="protein sequence ID" value="QOY88825.1"/>
    <property type="molecule type" value="Genomic_DNA"/>
</dbReference>
<evidence type="ECO:0000256" key="2">
    <source>
        <dbReference type="ARBA" id="ARBA00012438"/>
    </source>
</evidence>
<dbReference type="SUPFAM" id="SSF52172">
    <property type="entry name" value="CheY-like"/>
    <property type="match status" value="2"/>
</dbReference>
<dbReference type="FunFam" id="3.30.565.10:FF:000010">
    <property type="entry name" value="Sensor histidine kinase RcsC"/>
    <property type="match status" value="1"/>
</dbReference>
<dbReference type="CDD" id="cd16922">
    <property type="entry name" value="HATPase_EvgS-ArcB-TorS-like"/>
    <property type="match status" value="1"/>
</dbReference>
<proteinExistence type="predicted"/>
<dbReference type="SUPFAM" id="SSF55785">
    <property type="entry name" value="PYP-like sensor domain (PAS domain)"/>
    <property type="match status" value="3"/>
</dbReference>
<dbReference type="SMART" id="SM00387">
    <property type="entry name" value="HATPase_c"/>
    <property type="match status" value="1"/>
</dbReference>
<dbReference type="InterPro" id="IPR001789">
    <property type="entry name" value="Sig_transdc_resp-reg_receiver"/>
</dbReference>
<feature type="domain" description="PAS" evidence="14">
    <location>
        <begin position="33"/>
        <end position="104"/>
    </location>
</feature>
<feature type="domain" description="PAC" evidence="15">
    <location>
        <begin position="108"/>
        <end position="160"/>
    </location>
</feature>
<dbReference type="AlphaFoldDB" id="A0A7S7SM85"/>
<evidence type="ECO:0000256" key="8">
    <source>
        <dbReference type="ARBA" id="ARBA00023012"/>
    </source>
</evidence>
<dbReference type="Pfam" id="PF02518">
    <property type="entry name" value="HATPase_c"/>
    <property type="match status" value="1"/>
</dbReference>
<evidence type="ECO:0000256" key="7">
    <source>
        <dbReference type="ARBA" id="ARBA00022840"/>
    </source>
</evidence>
<dbReference type="NCBIfam" id="TIGR00229">
    <property type="entry name" value="sensory_box"/>
    <property type="match status" value="2"/>
</dbReference>
<dbReference type="InterPro" id="IPR011006">
    <property type="entry name" value="CheY-like_superfamily"/>
</dbReference>
<organism evidence="16 17">
    <name type="scientific">Paludibaculum fermentans</name>
    <dbReference type="NCBI Taxonomy" id="1473598"/>
    <lineage>
        <taxon>Bacteria</taxon>
        <taxon>Pseudomonadati</taxon>
        <taxon>Acidobacteriota</taxon>
        <taxon>Terriglobia</taxon>
        <taxon>Bryobacterales</taxon>
        <taxon>Bryobacteraceae</taxon>
        <taxon>Paludibaculum</taxon>
    </lineage>
</organism>
<feature type="domain" description="PAC" evidence="15">
    <location>
        <begin position="234"/>
        <end position="286"/>
    </location>
</feature>
<dbReference type="InterPro" id="IPR035965">
    <property type="entry name" value="PAS-like_dom_sf"/>
</dbReference>
<dbReference type="KEGG" id="pfer:IRI77_02365"/>
<evidence type="ECO:0000256" key="5">
    <source>
        <dbReference type="ARBA" id="ARBA00022741"/>
    </source>
</evidence>
<dbReference type="SMART" id="SM00091">
    <property type="entry name" value="PAS"/>
    <property type="match status" value="3"/>
</dbReference>
<dbReference type="Proteomes" id="UP000593892">
    <property type="component" value="Chromosome"/>
</dbReference>
<dbReference type="Gene3D" id="3.30.565.10">
    <property type="entry name" value="Histidine kinase-like ATPase, C-terminal domain"/>
    <property type="match status" value="1"/>
</dbReference>
<evidence type="ECO:0000313" key="16">
    <source>
        <dbReference type="EMBL" id="QOY88825.1"/>
    </source>
</evidence>
<dbReference type="InterPro" id="IPR036097">
    <property type="entry name" value="HisK_dim/P_sf"/>
</dbReference>
<dbReference type="EC" id="2.7.13.3" evidence="2"/>
<dbReference type="FunFam" id="1.10.287.130:FF:000002">
    <property type="entry name" value="Two-component osmosensing histidine kinase"/>
    <property type="match status" value="1"/>
</dbReference>